<keyword evidence="1" id="KW-1133">Transmembrane helix</keyword>
<comment type="caution">
    <text evidence="2">The sequence shown here is derived from an EMBL/GenBank/DDBJ whole genome shotgun (WGS) entry which is preliminary data.</text>
</comment>
<proteinExistence type="predicted"/>
<keyword evidence="1" id="KW-0472">Membrane</keyword>
<sequence length="99" mass="10935">MIVAVKQSLHCIWTLSPFFPLYMKHSSRYGHGFSDSSSIFSSSFSLFTVLSSVSIFAVLALLLCSALECHLQKPVTAAAAQRSFFFFCLFFTCCSGVDL</sequence>
<dbReference type="EMBL" id="JAHRIP010084904">
    <property type="protein sequence ID" value="MEQ2313798.1"/>
    <property type="molecule type" value="Genomic_DNA"/>
</dbReference>
<keyword evidence="3" id="KW-1185">Reference proteome</keyword>
<organism evidence="2 3">
    <name type="scientific">Ameca splendens</name>
    <dbReference type="NCBI Taxonomy" id="208324"/>
    <lineage>
        <taxon>Eukaryota</taxon>
        <taxon>Metazoa</taxon>
        <taxon>Chordata</taxon>
        <taxon>Craniata</taxon>
        <taxon>Vertebrata</taxon>
        <taxon>Euteleostomi</taxon>
        <taxon>Actinopterygii</taxon>
        <taxon>Neopterygii</taxon>
        <taxon>Teleostei</taxon>
        <taxon>Neoteleostei</taxon>
        <taxon>Acanthomorphata</taxon>
        <taxon>Ovalentaria</taxon>
        <taxon>Atherinomorphae</taxon>
        <taxon>Cyprinodontiformes</taxon>
        <taxon>Goodeidae</taxon>
        <taxon>Ameca</taxon>
    </lineage>
</organism>
<name>A0ABV1A5F5_9TELE</name>
<keyword evidence="1" id="KW-0812">Transmembrane</keyword>
<evidence type="ECO:0000313" key="2">
    <source>
        <dbReference type="EMBL" id="MEQ2313798.1"/>
    </source>
</evidence>
<dbReference type="Proteomes" id="UP001469553">
    <property type="component" value="Unassembled WGS sequence"/>
</dbReference>
<evidence type="ECO:0000256" key="1">
    <source>
        <dbReference type="SAM" id="Phobius"/>
    </source>
</evidence>
<gene>
    <name evidence="2" type="ORF">AMECASPLE_005694</name>
</gene>
<reference evidence="2 3" key="1">
    <citation type="submission" date="2021-06" db="EMBL/GenBank/DDBJ databases">
        <authorList>
            <person name="Palmer J.M."/>
        </authorList>
    </citation>
    <scope>NUCLEOTIDE SEQUENCE [LARGE SCALE GENOMIC DNA]</scope>
    <source>
        <strain evidence="2 3">AS_MEX2019</strain>
        <tissue evidence="2">Muscle</tissue>
    </source>
</reference>
<protein>
    <submittedName>
        <fullName evidence="2">Uncharacterized protein</fullName>
    </submittedName>
</protein>
<evidence type="ECO:0000313" key="3">
    <source>
        <dbReference type="Proteomes" id="UP001469553"/>
    </source>
</evidence>
<accession>A0ABV1A5F5</accession>
<feature type="transmembrane region" description="Helical" evidence="1">
    <location>
        <begin position="44"/>
        <end position="64"/>
    </location>
</feature>